<keyword evidence="1" id="KW-0539">Nucleus</keyword>
<dbReference type="PROSITE" id="PS00463">
    <property type="entry name" value="ZN2_CY6_FUNGAL_1"/>
    <property type="match status" value="1"/>
</dbReference>
<dbReference type="OrthoDB" id="4936590at2759"/>
<dbReference type="EMBL" id="CDHN01000001">
    <property type="protein sequence ID" value="CEJ83157.1"/>
    <property type="molecule type" value="Genomic_DNA"/>
</dbReference>
<dbReference type="HOGENOM" id="CLU_024934_9_1_1"/>
<feature type="domain" description="Zn(2)-C6 fungal-type" evidence="2">
    <location>
        <begin position="34"/>
        <end position="64"/>
    </location>
</feature>
<organism evidence="3 4">
    <name type="scientific">[Torrubiella] hemipterigena</name>
    <dbReference type="NCBI Taxonomy" id="1531966"/>
    <lineage>
        <taxon>Eukaryota</taxon>
        <taxon>Fungi</taxon>
        <taxon>Dikarya</taxon>
        <taxon>Ascomycota</taxon>
        <taxon>Pezizomycotina</taxon>
        <taxon>Sordariomycetes</taxon>
        <taxon>Hypocreomycetidae</taxon>
        <taxon>Hypocreales</taxon>
        <taxon>Clavicipitaceae</taxon>
        <taxon>Clavicipitaceae incertae sedis</taxon>
        <taxon>'Torrubiella' clade</taxon>
    </lineage>
</organism>
<evidence type="ECO:0000259" key="2">
    <source>
        <dbReference type="PROSITE" id="PS50048"/>
    </source>
</evidence>
<reference evidence="3 4" key="1">
    <citation type="journal article" date="2015" name="Genome Announc.">
        <title>Draft Genome Sequence and Gene Annotation of the Entomopathogenic Fungus Verticillium hemipterigenum.</title>
        <authorList>
            <person name="Horn F."/>
            <person name="Habel A."/>
            <person name="Scharf D.H."/>
            <person name="Dworschak J."/>
            <person name="Brakhage A.A."/>
            <person name="Guthke R."/>
            <person name="Hertweck C."/>
            <person name="Linde J."/>
        </authorList>
    </citation>
    <scope>NUCLEOTIDE SEQUENCE [LARGE SCALE GENOMIC DNA]</scope>
</reference>
<dbReference type="Gene3D" id="4.10.240.10">
    <property type="entry name" value="Zn(2)-C6 fungal-type DNA-binding domain"/>
    <property type="match status" value="1"/>
</dbReference>
<protein>
    <recommendedName>
        <fullName evidence="2">Zn(2)-C6 fungal-type domain-containing protein</fullName>
    </recommendedName>
</protein>
<evidence type="ECO:0000313" key="3">
    <source>
        <dbReference type="EMBL" id="CEJ83157.1"/>
    </source>
</evidence>
<dbReference type="SMART" id="SM00066">
    <property type="entry name" value="GAL4"/>
    <property type="match status" value="1"/>
</dbReference>
<dbReference type="CDD" id="cd00067">
    <property type="entry name" value="GAL4"/>
    <property type="match status" value="1"/>
</dbReference>
<sequence>MDSSTYQVLSFQPYQQGVTRPYTKRRSHLKSYGGCRNCKTSRVKCNEQKPTCARCKRLGNFCQYSSTGRRGQPQPRSCIDMPIELPFISMFKTINQPSLIENGISGTLLLDHLHYSFSNMEVFKATGDNLLPLIQLGRAQPYLLHSMLSMAASHLRYKYETADSTINSKHIIVACRVAEHAQQGVAIGLFREALAKPITTTGRADALIFTTMVLNLLAFSSDDSSTLESTWIFSNNPKRLDWFYLQLGLKSLLLHTTAYREESVLSWIFQASDDENSTFHNSNQQPLTNVPLHWLRLCGLDHNGGTSNLFYEPVRILAELRNIEASPSSFLLYTSFFGKLDGRFGDLLLAGDERAMWLLGYWYGLLSRFKLNWWLYKYVSMHSKAVVVWLETKGARSQNAADGTMWWQLLADLEQADIYPNN</sequence>
<dbReference type="InterPro" id="IPR053157">
    <property type="entry name" value="Sterol_Uptake_Regulator"/>
</dbReference>
<dbReference type="InterPro" id="IPR036864">
    <property type="entry name" value="Zn2-C6_fun-type_DNA-bd_sf"/>
</dbReference>
<name>A0A0A1TA59_9HYPO</name>
<gene>
    <name evidence="3" type="ORF">VHEMI03179</name>
</gene>
<dbReference type="GO" id="GO:0001228">
    <property type="term" value="F:DNA-binding transcription activator activity, RNA polymerase II-specific"/>
    <property type="evidence" value="ECO:0007669"/>
    <property type="project" value="TreeGrafter"/>
</dbReference>
<evidence type="ECO:0000256" key="1">
    <source>
        <dbReference type="ARBA" id="ARBA00023242"/>
    </source>
</evidence>
<dbReference type="GO" id="GO:0008270">
    <property type="term" value="F:zinc ion binding"/>
    <property type="evidence" value="ECO:0007669"/>
    <property type="project" value="InterPro"/>
</dbReference>
<dbReference type="PANTHER" id="PTHR47784">
    <property type="entry name" value="STEROL UPTAKE CONTROL PROTEIN 2"/>
    <property type="match status" value="1"/>
</dbReference>
<dbReference type="InterPro" id="IPR001138">
    <property type="entry name" value="Zn2Cys6_DnaBD"/>
</dbReference>
<accession>A0A0A1TA59</accession>
<proteinExistence type="predicted"/>
<dbReference type="PRINTS" id="PR00755">
    <property type="entry name" value="AFLATOXINBRP"/>
</dbReference>
<dbReference type="PANTHER" id="PTHR47784:SF9">
    <property type="entry name" value="ZN(II)2CYS6 TRANSCRIPTION FACTOR (EUROFUNG)"/>
    <property type="match status" value="1"/>
</dbReference>
<dbReference type="AlphaFoldDB" id="A0A0A1TA59"/>
<evidence type="ECO:0000313" key="4">
    <source>
        <dbReference type="Proteomes" id="UP000039046"/>
    </source>
</evidence>
<dbReference type="Pfam" id="PF00172">
    <property type="entry name" value="Zn_clus"/>
    <property type="match status" value="1"/>
</dbReference>
<dbReference type="PROSITE" id="PS50048">
    <property type="entry name" value="ZN2_CY6_FUNGAL_2"/>
    <property type="match status" value="1"/>
</dbReference>
<keyword evidence="4" id="KW-1185">Reference proteome</keyword>
<dbReference type="STRING" id="1531966.A0A0A1TA59"/>
<dbReference type="SUPFAM" id="SSF57701">
    <property type="entry name" value="Zn2/Cys6 DNA-binding domain"/>
    <property type="match status" value="1"/>
</dbReference>
<dbReference type="Proteomes" id="UP000039046">
    <property type="component" value="Unassembled WGS sequence"/>
</dbReference>